<keyword evidence="1" id="KW-1133">Transmembrane helix</keyword>
<gene>
    <name evidence="3" type="ORF">GKJPGBOP_04243</name>
</gene>
<feature type="transmembrane region" description="Helical" evidence="1">
    <location>
        <begin position="29"/>
        <end position="50"/>
    </location>
</feature>
<evidence type="ECO:0000313" key="3">
    <source>
        <dbReference type="EMBL" id="GCD44543.1"/>
    </source>
</evidence>
<keyword evidence="4" id="KW-1185">Reference proteome</keyword>
<dbReference type="AlphaFoldDB" id="A0A401W5C9"/>
<sequence length="76" mass="8274">MGIGWCIGLLALGGILTFAVDWQMAGVNLHLVGLILMAVGIIGIAAYVSIFKRRRMQPPSPAAPVVEETHRMHYED</sequence>
<keyword evidence="1" id="KW-0812">Transmembrane</keyword>
<evidence type="ECO:0000259" key="2">
    <source>
        <dbReference type="Pfam" id="PF20059"/>
    </source>
</evidence>
<dbReference type="Proteomes" id="UP000286746">
    <property type="component" value="Unassembled WGS sequence"/>
</dbReference>
<reference evidence="3 4" key="1">
    <citation type="submission" date="2018-11" db="EMBL/GenBank/DDBJ databases">
        <title>Whole genome sequence of Streptomyces paromomycinus NBRC 15454(T).</title>
        <authorList>
            <person name="Komaki H."/>
            <person name="Tamura T."/>
        </authorList>
    </citation>
    <scope>NUCLEOTIDE SEQUENCE [LARGE SCALE GENOMIC DNA]</scope>
    <source>
        <strain evidence="3 4">NBRC 15454</strain>
    </source>
</reference>
<accession>A0A401W5C9</accession>
<evidence type="ECO:0000313" key="4">
    <source>
        <dbReference type="Proteomes" id="UP000286746"/>
    </source>
</evidence>
<dbReference type="EMBL" id="BHZD01000001">
    <property type="protein sequence ID" value="GCD44543.1"/>
    <property type="molecule type" value="Genomic_DNA"/>
</dbReference>
<protein>
    <submittedName>
        <fullName evidence="3">Membrane protein</fullName>
    </submittedName>
</protein>
<evidence type="ECO:0000256" key="1">
    <source>
        <dbReference type="SAM" id="Phobius"/>
    </source>
</evidence>
<keyword evidence="1" id="KW-0472">Membrane</keyword>
<comment type="caution">
    <text evidence="3">The sequence shown here is derived from an EMBL/GenBank/DDBJ whole genome shotgun (WGS) entry which is preliminary data.</text>
</comment>
<name>A0A401W5C9_STREY</name>
<feature type="domain" description="DUF6458" evidence="2">
    <location>
        <begin position="1"/>
        <end position="52"/>
    </location>
</feature>
<organism evidence="3 4">
    <name type="scientific">Streptomyces paromomycinus</name>
    <name type="common">Streptomyces rimosus subsp. paromomycinus</name>
    <dbReference type="NCBI Taxonomy" id="92743"/>
    <lineage>
        <taxon>Bacteria</taxon>
        <taxon>Bacillati</taxon>
        <taxon>Actinomycetota</taxon>
        <taxon>Actinomycetes</taxon>
        <taxon>Kitasatosporales</taxon>
        <taxon>Streptomycetaceae</taxon>
        <taxon>Streptomyces</taxon>
    </lineage>
</organism>
<dbReference type="Pfam" id="PF20059">
    <property type="entry name" value="DUF6458"/>
    <property type="match status" value="1"/>
</dbReference>
<dbReference type="InterPro" id="IPR045597">
    <property type="entry name" value="DUF6458"/>
</dbReference>
<proteinExistence type="predicted"/>
<dbReference type="RefSeq" id="WP_030021168.1">
    <property type="nucleotide sequence ID" value="NZ_BHZD01000001.1"/>
</dbReference>